<dbReference type="PROSITE" id="PS00975">
    <property type="entry name" value="NMT_1"/>
    <property type="match status" value="1"/>
</dbReference>
<evidence type="ECO:0000256" key="2">
    <source>
        <dbReference type="ARBA" id="ARBA00009469"/>
    </source>
</evidence>
<comment type="function">
    <text evidence="9">Adds a myristoyl group to the N-terminal glycine residue of certain cellular proteins.</text>
</comment>
<name>A0A1B9GVM0_9TREE</name>
<dbReference type="FunFam" id="3.40.630.30:FF:000056">
    <property type="entry name" value="Glycylpeptide N-tetradecanoyltransferase"/>
    <property type="match status" value="1"/>
</dbReference>
<dbReference type="AlphaFoldDB" id="A0A1B9GVM0"/>
<keyword evidence="8 9" id="KW-0012">Acyltransferase</keyword>
<feature type="compositionally biased region" description="Acidic residues" evidence="11">
    <location>
        <begin position="48"/>
        <end position="65"/>
    </location>
</feature>
<sequence length="596" mass="65994">MPVPQDDQLPVGNPTSASHTIPAEAQPGVEEVLDRFQKLGQEAAAEQADGDDDDDDDEDGAEDGPEGAVEGEGATEGAGGEGGKKKKKKKKKGKASKAVQKLKTIAKGEAPQTVVDAVREQMDPQEGAAATDEEIRKALKAADLMKILEGKLALGNKAGTKDLGEHKFWKTQPVPQFSSVSSRGMIEEGPIDPHKTPAEVKQEPGALPSGFVWSLIDIKNEEQCREVYDLLSENYVEDDDAMFRFKYSKEFLLWALTAPGYHPDWHIGVRVQKTGKLIAFISGIMIELRVRGKTFEAADINFLCVHKRLRSKRLTPVLIKEVTRRVNLANIWQAIYTAGVVLPTPIGTCRYFHRNLNPPKLVDIGFSPLPRSMTIARLVKQYSVPKHPQIPGFREMVQADVPQVGNLLRKYLAKFDVAQTFNKDEEVEHWFLSGQGRDVDGQRVEQVVWAYVVEDPTTHLITDFMSFYSLPSTIMRHPKHNVLNAAYLFYYASDVIFSAGGSSDDAVRHEHKAKVRLEERLNALCGDILTMAQNAGFDVVNGLTCLDNNMFLQEQKFGPGDGYLNYYLYNWACAPIDGGQRGPSLKQSAGIGVVML</sequence>
<comment type="similarity">
    <text evidence="2 10">Belongs to the NMT family.</text>
</comment>
<keyword evidence="7 9" id="KW-0808">Transferase</keyword>
<keyword evidence="15" id="KW-1185">Reference proteome</keyword>
<accession>A0A1B9GVM0</accession>
<evidence type="ECO:0000256" key="6">
    <source>
        <dbReference type="ARBA" id="ARBA00022490"/>
    </source>
</evidence>
<evidence type="ECO:0000256" key="9">
    <source>
        <dbReference type="RuleBase" id="RU000586"/>
    </source>
</evidence>
<evidence type="ECO:0000256" key="5">
    <source>
        <dbReference type="ARBA" id="ARBA00022240"/>
    </source>
</evidence>
<dbReference type="InterPro" id="IPR022678">
    <property type="entry name" value="NMT_CS"/>
</dbReference>
<comment type="subunit">
    <text evidence="3">Monomer.</text>
</comment>
<dbReference type="InterPro" id="IPR000903">
    <property type="entry name" value="NMT"/>
</dbReference>
<dbReference type="PANTHER" id="PTHR11377">
    <property type="entry name" value="N-MYRISTOYL TRANSFERASE"/>
    <property type="match status" value="1"/>
</dbReference>
<evidence type="ECO:0000256" key="7">
    <source>
        <dbReference type="ARBA" id="ARBA00022679"/>
    </source>
</evidence>
<dbReference type="PANTHER" id="PTHR11377:SF5">
    <property type="entry name" value="GLYCYLPEPTIDE N-TETRADECANOYLTRANSFERASE"/>
    <property type="match status" value="1"/>
</dbReference>
<evidence type="ECO:0000256" key="1">
    <source>
        <dbReference type="ARBA" id="ARBA00004496"/>
    </source>
</evidence>
<evidence type="ECO:0000259" key="13">
    <source>
        <dbReference type="Pfam" id="PF02799"/>
    </source>
</evidence>
<comment type="catalytic activity">
    <reaction evidence="9">
        <text>N-terminal glycyl-[protein] + tetradecanoyl-CoA = N-tetradecanoylglycyl-[protein] + CoA + H(+)</text>
        <dbReference type="Rhea" id="RHEA:15521"/>
        <dbReference type="Rhea" id="RHEA-COMP:12666"/>
        <dbReference type="Rhea" id="RHEA-COMP:12667"/>
        <dbReference type="ChEBI" id="CHEBI:15378"/>
        <dbReference type="ChEBI" id="CHEBI:57287"/>
        <dbReference type="ChEBI" id="CHEBI:57385"/>
        <dbReference type="ChEBI" id="CHEBI:64723"/>
        <dbReference type="ChEBI" id="CHEBI:133050"/>
        <dbReference type="EC" id="2.3.1.97"/>
    </reaction>
</comment>
<evidence type="ECO:0000313" key="15">
    <source>
        <dbReference type="Proteomes" id="UP000092666"/>
    </source>
</evidence>
<comment type="subcellular location">
    <subcellularLocation>
        <location evidence="1">Cytoplasm</location>
    </subcellularLocation>
</comment>
<protein>
    <recommendedName>
        <fullName evidence="5 9">Glycylpeptide N-tetradecanoyltransferase</fullName>
        <ecNumber evidence="4 9">2.3.1.97</ecNumber>
    </recommendedName>
</protein>
<evidence type="ECO:0000256" key="11">
    <source>
        <dbReference type="SAM" id="MobiDB-lite"/>
    </source>
</evidence>
<dbReference type="PROSITE" id="PS00976">
    <property type="entry name" value="NMT_2"/>
    <property type="match status" value="1"/>
</dbReference>
<dbReference type="OrthoDB" id="60315at2759"/>
<dbReference type="Proteomes" id="UP000092666">
    <property type="component" value="Unassembled WGS sequence"/>
</dbReference>
<dbReference type="EC" id="2.3.1.97" evidence="4 9"/>
<dbReference type="EMBL" id="KI669500">
    <property type="protein sequence ID" value="OCF35061.1"/>
    <property type="molecule type" value="Genomic_DNA"/>
</dbReference>
<dbReference type="InterPro" id="IPR022677">
    <property type="entry name" value="NMT_C"/>
</dbReference>
<evidence type="ECO:0000259" key="12">
    <source>
        <dbReference type="Pfam" id="PF01233"/>
    </source>
</evidence>
<evidence type="ECO:0000256" key="10">
    <source>
        <dbReference type="RuleBase" id="RU004178"/>
    </source>
</evidence>
<proteinExistence type="inferred from homology"/>
<evidence type="ECO:0000256" key="4">
    <source>
        <dbReference type="ARBA" id="ARBA00012923"/>
    </source>
</evidence>
<organism evidence="14 15">
    <name type="scientific">Kwoniella heveanensis BCC8398</name>
    <dbReference type="NCBI Taxonomy" id="1296120"/>
    <lineage>
        <taxon>Eukaryota</taxon>
        <taxon>Fungi</taxon>
        <taxon>Dikarya</taxon>
        <taxon>Basidiomycota</taxon>
        <taxon>Agaricomycotina</taxon>
        <taxon>Tremellomycetes</taxon>
        <taxon>Tremellales</taxon>
        <taxon>Cryptococcaceae</taxon>
        <taxon>Kwoniella</taxon>
    </lineage>
</organism>
<reference evidence="14 15" key="1">
    <citation type="submission" date="2013-07" db="EMBL/GenBank/DDBJ databases">
        <title>The Genome Sequence of Cryptococcus heveanensis BCC8398.</title>
        <authorList>
            <consortium name="The Broad Institute Genome Sequencing Platform"/>
            <person name="Cuomo C."/>
            <person name="Litvintseva A."/>
            <person name="Chen Y."/>
            <person name="Heitman J."/>
            <person name="Sun S."/>
            <person name="Springer D."/>
            <person name="Dromer F."/>
            <person name="Young S.K."/>
            <person name="Zeng Q."/>
            <person name="Gargeya S."/>
            <person name="Fitzgerald M."/>
            <person name="Abouelleil A."/>
            <person name="Alvarado L."/>
            <person name="Berlin A.M."/>
            <person name="Chapman S.B."/>
            <person name="Dewar J."/>
            <person name="Goldberg J."/>
            <person name="Griggs A."/>
            <person name="Gujja S."/>
            <person name="Hansen M."/>
            <person name="Howarth C."/>
            <person name="Imamovic A."/>
            <person name="Larimer J."/>
            <person name="McCowan C."/>
            <person name="Murphy C."/>
            <person name="Pearson M."/>
            <person name="Priest M."/>
            <person name="Roberts A."/>
            <person name="Saif S."/>
            <person name="Shea T."/>
            <person name="Sykes S."/>
            <person name="Wortman J."/>
            <person name="Nusbaum C."/>
            <person name="Birren B."/>
        </authorList>
    </citation>
    <scope>NUCLEOTIDE SEQUENCE [LARGE SCALE GENOMIC DNA]</scope>
    <source>
        <strain evidence="14 15">BCC8398</strain>
    </source>
</reference>
<dbReference type="STRING" id="1296120.A0A1B9GVM0"/>
<gene>
    <name evidence="14" type="ORF">I316_03101</name>
</gene>
<dbReference type="FunFam" id="3.40.630.30:FF:000042">
    <property type="entry name" value="Glycylpeptide N-tetradecanoyltransferase"/>
    <property type="match status" value="1"/>
</dbReference>
<feature type="region of interest" description="Disordered" evidence="11">
    <location>
        <begin position="1"/>
        <end position="100"/>
    </location>
</feature>
<dbReference type="Gene3D" id="3.40.630.30">
    <property type="match status" value="2"/>
</dbReference>
<dbReference type="GO" id="GO:0004379">
    <property type="term" value="F:glycylpeptide N-tetradecanoyltransferase activity"/>
    <property type="evidence" value="ECO:0007669"/>
    <property type="project" value="UniProtKB-EC"/>
</dbReference>
<evidence type="ECO:0000256" key="3">
    <source>
        <dbReference type="ARBA" id="ARBA00011245"/>
    </source>
</evidence>
<dbReference type="GO" id="GO:0005737">
    <property type="term" value="C:cytoplasm"/>
    <property type="evidence" value="ECO:0007669"/>
    <property type="project" value="UniProtKB-SubCell"/>
</dbReference>
<dbReference type="Pfam" id="PF01233">
    <property type="entry name" value="NMT"/>
    <property type="match status" value="1"/>
</dbReference>
<feature type="domain" description="Glycylpeptide N-tetradecanoyltransferase C-terminal" evidence="13">
    <location>
        <begin position="363"/>
        <end position="594"/>
    </location>
</feature>
<evidence type="ECO:0000313" key="14">
    <source>
        <dbReference type="EMBL" id="OCF35061.1"/>
    </source>
</evidence>
<reference evidence="15" key="2">
    <citation type="submission" date="2013-12" db="EMBL/GenBank/DDBJ databases">
        <title>Evolution of pathogenesis and genome organization in the Tremellales.</title>
        <authorList>
            <person name="Cuomo C."/>
            <person name="Litvintseva A."/>
            <person name="Heitman J."/>
            <person name="Chen Y."/>
            <person name="Sun S."/>
            <person name="Springer D."/>
            <person name="Dromer F."/>
            <person name="Young S."/>
            <person name="Zeng Q."/>
            <person name="Chapman S."/>
            <person name="Gujja S."/>
            <person name="Saif S."/>
            <person name="Birren B."/>
        </authorList>
    </citation>
    <scope>NUCLEOTIDE SEQUENCE [LARGE SCALE GENOMIC DNA]</scope>
    <source>
        <strain evidence="15">BCC8398</strain>
    </source>
</reference>
<dbReference type="Pfam" id="PF02799">
    <property type="entry name" value="NMT_C"/>
    <property type="match status" value="1"/>
</dbReference>
<feature type="domain" description="Glycylpeptide N-tetradecanoyltransferase N-terminal" evidence="12">
    <location>
        <begin position="190"/>
        <end position="349"/>
    </location>
</feature>
<dbReference type="InterPro" id="IPR016181">
    <property type="entry name" value="Acyl_CoA_acyltransferase"/>
</dbReference>
<feature type="compositionally biased region" description="Basic residues" evidence="11">
    <location>
        <begin position="84"/>
        <end position="95"/>
    </location>
</feature>
<dbReference type="SUPFAM" id="SSF55729">
    <property type="entry name" value="Acyl-CoA N-acyltransferases (Nat)"/>
    <property type="match status" value="2"/>
</dbReference>
<evidence type="ECO:0000256" key="8">
    <source>
        <dbReference type="ARBA" id="ARBA00023315"/>
    </source>
</evidence>
<dbReference type="InterPro" id="IPR022676">
    <property type="entry name" value="NMT_N"/>
</dbReference>
<keyword evidence="6" id="KW-0963">Cytoplasm</keyword>